<protein>
    <submittedName>
        <fullName evidence="1">Uncharacterized protein</fullName>
    </submittedName>
</protein>
<dbReference type="Proteomes" id="UP001057402">
    <property type="component" value="Chromosome 1"/>
</dbReference>
<name>A0ACB9SC53_9MYRT</name>
<evidence type="ECO:0000313" key="2">
    <source>
        <dbReference type="Proteomes" id="UP001057402"/>
    </source>
</evidence>
<gene>
    <name evidence="1" type="ORF">MLD38_000467</name>
</gene>
<dbReference type="EMBL" id="CM042880">
    <property type="protein sequence ID" value="KAI4388106.1"/>
    <property type="molecule type" value="Genomic_DNA"/>
</dbReference>
<evidence type="ECO:0000313" key="1">
    <source>
        <dbReference type="EMBL" id="KAI4388106.1"/>
    </source>
</evidence>
<reference evidence="2" key="1">
    <citation type="journal article" date="2023" name="Front. Plant Sci.">
        <title>Chromosomal-level genome assembly of Melastoma candidum provides insights into trichome evolution.</title>
        <authorList>
            <person name="Zhong Y."/>
            <person name="Wu W."/>
            <person name="Sun C."/>
            <person name="Zou P."/>
            <person name="Liu Y."/>
            <person name="Dai S."/>
            <person name="Zhou R."/>
        </authorList>
    </citation>
    <scope>NUCLEOTIDE SEQUENCE [LARGE SCALE GENOMIC DNA]</scope>
</reference>
<organism evidence="1 2">
    <name type="scientific">Melastoma candidum</name>
    <dbReference type="NCBI Taxonomy" id="119954"/>
    <lineage>
        <taxon>Eukaryota</taxon>
        <taxon>Viridiplantae</taxon>
        <taxon>Streptophyta</taxon>
        <taxon>Embryophyta</taxon>
        <taxon>Tracheophyta</taxon>
        <taxon>Spermatophyta</taxon>
        <taxon>Magnoliopsida</taxon>
        <taxon>eudicotyledons</taxon>
        <taxon>Gunneridae</taxon>
        <taxon>Pentapetalae</taxon>
        <taxon>rosids</taxon>
        <taxon>malvids</taxon>
        <taxon>Myrtales</taxon>
        <taxon>Melastomataceae</taxon>
        <taxon>Melastomatoideae</taxon>
        <taxon>Melastomateae</taxon>
        <taxon>Melastoma</taxon>
    </lineage>
</organism>
<accession>A0ACB9SC53</accession>
<proteinExistence type="predicted"/>
<comment type="caution">
    <text evidence="1">The sequence shown here is derived from an EMBL/GenBank/DDBJ whole genome shotgun (WGS) entry which is preliminary data.</text>
</comment>
<sequence length="826" mass="90071">MPASPSFPSGTRGSRWKRRRRDSNPSSSRNKQPPFKDDNNDSDNEDNNAANDLDEDADVNNNNSEGPEDSNPNPNPNSNPNPNPSSGSGLVRTREMEVVDGGGVRISEFPLAIARVVNRPHSSVLALVAAERANAIGVESVGSGGRESSRVCLENVSYGQLQALSTVPADSPRLLSPVEREREEAGEGERDGERAASVMPTPPSIIEGSGVVKRFGERVHVLPMHSDWFSPSTVHRLERQVVPHFFSGKSADHTPEKYMECRNHIVAKYMDDPNKRLTIFDCCGSFRGIQDDDLGRIFRFLEHWGIINYCAATSRERESWNSSAYLKEDQNGEVHVPAASLKSIDSLIKFEKPKCQRKAADMYKTSLHKSDSASDLDSRIREHLSENHCIHCSRPLLVVYYRSLKEADVYLCNYCFHEGRFVVGHSSLDFARFDSMKTYDDIDGESWTDQETLLLLEGMELYPENWSEIAEHVGSKSKAQCILHFLRLPMEDGLLKNVEVPGVSPSSTVTNGNDQTSSFFNSNGNVEGIHLRDVEPASRLPFANSGNPVMSLVSFLASAVAPRVAAAAAHAALGVLCADDCLNESGNNLPVDRSGQGYRTNSGMTEDNVQHKGSGDLSNTNTSTITAEKVTAAAKAGLVAAAMKAKLFADHEEREIQRLSANIINNQLKRLELKLKQFAEIETLLMKECEQVEKTRQRFTTERVRISSSRFGAGGVASEGGSSSGVNNISNNNSRQGLASSSSQQSASGFMAANQPSYPSMPFMQQRQQMFPHGPRLPLSAINTSAATSASVAPSSGAMFNAPGNAQPNLNHPMLRSLPGANSSVG</sequence>
<keyword evidence="2" id="KW-1185">Reference proteome</keyword>